<dbReference type="InterPro" id="IPR051678">
    <property type="entry name" value="AGP_Transferase"/>
</dbReference>
<dbReference type="InterPro" id="IPR002575">
    <property type="entry name" value="Aminoglycoside_PTrfase"/>
</dbReference>
<dbReference type="EMBL" id="KQ964245">
    <property type="protein sequence ID" value="KXJ97237.1"/>
    <property type="molecule type" value="Genomic_DNA"/>
</dbReference>
<dbReference type="SUPFAM" id="SSF56112">
    <property type="entry name" value="Protein kinase-like (PK-like)"/>
    <property type="match status" value="1"/>
</dbReference>
<protein>
    <recommendedName>
        <fullName evidence="1">Aminoglycoside phosphotransferase domain-containing protein</fullName>
    </recommendedName>
</protein>
<dbReference type="InterPro" id="IPR011009">
    <property type="entry name" value="Kinase-like_dom_sf"/>
</dbReference>
<dbReference type="STRING" id="196109.A0A136JJE3"/>
<organism evidence="2 3">
    <name type="scientific">Microdochium bolleyi</name>
    <dbReference type="NCBI Taxonomy" id="196109"/>
    <lineage>
        <taxon>Eukaryota</taxon>
        <taxon>Fungi</taxon>
        <taxon>Dikarya</taxon>
        <taxon>Ascomycota</taxon>
        <taxon>Pezizomycotina</taxon>
        <taxon>Sordariomycetes</taxon>
        <taxon>Xylariomycetidae</taxon>
        <taxon>Xylariales</taxon>
        <taxon>Microdochiaceae</taxon>
        <taxon>Microdochium</taxon>
    </lineage>
</organism>
<dbReference type="OrthoDB" id="3250044at2759"/>
<dbReference type="InParanoid" id="A0A136JJE3"/>
<dbReference type="Proteomes" id="UP000070501">
    <property type="component" value="Unassembled WGS sequence"/>
</dbReference>
<evidence type="ECO:0000313" key="3">
    <source>
        <dbReference type="Proteomes" id="UP000070501"/>
    </source>
</evidence>
<accession>A0A136JJE3</accession>
<reference evidence="3" key="1">
    <citation type="submission" date="2016-02" db="EMBL/GenBank/DDBJ databases">
        <title>Draft genome sequence of Microdochium bolleyi, a fungal endophyte of beachgrass.</title>
        <authorList>
            <consortium name="DOE Joint Genome Institute"/>
            <person name="David A.S."/>
            <person name="May G."/>
            <person name="Haridas S."/>
            <person name="Lim J."/>
            <person name="Wang M."/>
            <person name="Labutti K."/>
            <person name="Lipzen A."/>
            <person name="Barry K."/>
            <person name="Grigoriev I.V."/>
        </authorList>
    </citation>
    <scope>NUCLEOTIDE SEQUENCE [LARGE SCALE GENOMIC DNA]</scope>
    <source>
        <strain evidence="3">J235TASD1</strain>
    </source>
</reference>
<feature type="domain" description="Aminoglycoside phosphotransferase" evidence="1">
    <location>
        <begin position="72"/>
        <end position="240"/>
    </location>
</feature>
<dbReference type="PANTHER" id="PTHR21310">
    <property type="entry name" value="AMINOGLYCOSIDE PHOSPHOTRANSFERASE-RELATED-RELATED"/>
    <property type="match status" value="1"/>
</dbReference>
<keyword evidence="3" id="KW-1185">Reference proteome</keyword>
<name>A0A136JJE3_9PEZI</name>
<dbReference type="AlphaFoldDB" id="A0A136JJE3"/>
<sequence>MPPYYIRNQLKGIGHLSKLEIPTIDELVQLCPDDKPVSHLAYPPTNPTLWIKYGFAILWSEIVAQHTAYEGLQRLKSPVRVPRIFCAHGIEYSVTYEGQEIRNPYIFIVMEYIPGDTAMMCIQKQLQSKEAIFAQIANAIKELNRLPVPPDSAPSAVNGDRIRHTMFGINESPCAYQNVQQLEDHFNLFLQKTKRQGRVVNLANEPMIFCYSDIYLENFIIDKKGQVHVIDFADASYLPRSFQKLALFTSGEGLDDRTMALFDVASAVDIDNTAALLDAVGPMVIGFSSFVTAGRTVVSGVAKTHST</sequence>
<evidence type="ECO:0000259" key="1">
    <source>
        <dbReference type="Pfam" id="PF01636"/>
    </source>
</evidence>
<gene>
    <name evidence="2" type="ORF">Micbo1qcDRAFT_229955</name>
</gene>
<dbReference type="Gene3D" id="3.90.1200.10">
    <property type="match status" value="1"/>
</dbReference>
<dbReference type="PANTHER" id="PTHR21310:SF39">
    <property type="entry name" value="AMINOGLYCOSIDE PHOSPHOTRANSFERASE DOMAIN-CONTAINING PROTEIN"/>
    <property type="match status" value="1"/>
</dbReference>
<dbReference type="Pfam" id="PF01636">
    <property type="entry name" value="APH"/>
    <property type="match status" value="1"/>
</dbReference>
<proteinExistence type="predicted"/>
<evidence type="ECO:0000313" key="2">
    <source>
        <dbReference type="EMBL" id="KXJ97237.1"/>
    </source>
</evidence>